<dbReference type="GO" id="GO:0008270">
    <property type="term" value="F:zinc ion binding"/>
    <property type="evidence" value="ECO:0007669"/>
    <property type="project" value="UniProtKB-KW"/>
</dbReference>
<keyword evidence="7" id="KW-1185">Reference proteome</keyword>
<accession>A0A2V1DMX0</accession>
<keyword evidence="3" id="KW-0862">Zinc</keyword>
<reference evidence="6 7" key="1">
    <citation type="journal article" date="2018" name="Sci. Rep.">
        <title>Comparative genomics provides insights into the lifestyle and reveals functional heterogeneity of dark septate endophytic fungi.</title>
        <authorList>
            <person name="Knapp D.G."/>
            <person name="Nemeth J.B."/>
            <person name="Barry K."/>
            <person name="Hainaut M."/>
            <person name="Henrissat B."/>
            <person name="Johnson J."/>
            <person name="Kuo A."/>
            <person name="Lim J.H.P."/>
            <person name="Lipzen A."/>
            <person name="Nolan M."/>
            <person name="Ohm R.A."/>
            <person name="Tamas L."/>
            <person name="Grigoriev I.V."/>
            <person name="Spatafora J.W."/>
            <person name="Nagy L.G."/>
            <person name="Kovacs G.M."/>
        </authorList>
    </citation>
    <scope>NUCLEOTIDE SEQUENCE [LARGE SCALE GENOMIC DNA]</scope>
    <source>
        <strain evidence="6 7">DSE2036</strain>
    </source>
</reference>
<proteinExistence type="predicted"/>
<evidence type="ECO:0000256" key="1">
    <source>
        <dbReference type="ARBA" id="ARBA00022723"/>
    </source>
</evidence>
<evidence type="ECO:0000256" key="2">
    <source>
        <dbReference type="ARBA" id="ARBA00022771"/>
    </source>
</evidence>
<dbReference type="OrthoDB" id="30343at2759"/>
<dbReference type="Proteomes" id="UP000244855">
    <property type="component" value="Unassembled WGS sequence"/>
</dbReference>
<keyword evidence="4" id="KW-0539">Nucleus</keyword>
<evidence type="ECO:0000256" key="5">
    <source>
        <dbReference type="SAM" id="MobiDB-lite"/>
    </source>
</evidence>
<evidence type="ECO:0008006" key="8">
    <source>
        <dbReference type="Google" id="ProtNLM"/>
    </source>
</evidence>
<dbReference type="GO" id="GO:0046540">
    <property type="term" value="C:U4/U6 x U5 tri-snRNP complex"/>
    <property type="evidence" value="ECO:0007669"/>
    <property type="project" value="TreeGrafter"/>
</dbReference>
<feature type="compositionally biased region" description="Basic and acidic residues" evidence="5">
    <location>
        <begin position="174"/>
        <end position="184"/>
    </location>
</feature>
<feature type="compositionally biased region" description="Basic and acidic residues" evidence="5">
    <location>
        <begin position="18"/>
        <end position="52"/>
    </location>
</feature>
<feature type="region of interest" description="Disordered" evidence="5">
    <location>
        <begin position="1"/>
        <end position="63"/>
    </location>
</feature>
<dbReference type="GO" id="GO:0005681">
    <property type="term" value="C:spliceosomal complex"/>
    <property type="evidence" value="ECO:0007669"/>
    <property type="project" value="InterPro"/>
</dbReference>
<organism evidence="6 7">
    <name type="scientific">Periconia macrospinosa</name>
    <dbReference type="NCBI Taxonomy" id="97972"/>
    <lineage>
        <taxon>Eukaryota</taxon>
        <taxon>Fungi</taxon>
        <taxon>Dikarya</taxon>
        <taxon>Ascomycota</taxon>
        <taxon>Pezizomycotina</taxon>
        <taxon>Dothideomycetes</taxon>
        <taxon>Pleosporomycetidae</taxon>
        <taxon>Pleosporales</taxon>
        <taxon>Massarineae</taxon>
        <taxon>Periconiaceae</taxon>
        <taxon>Periconia</taxon>
    </lineage>
</organism>
<name>A0A2V1DMX0_9PLEO</name>
<evidence type="ECO:0000313" key="6">
    <source>
        <dbReference type="EMBL" id="PVH98983.1"/>
    </source>
</evidence>
<protein>
    <recommendedName>
        <fullName evidence="8">C2H2-type domain-containing protein</fullName>
    </recommendedName>
</protein>
<feature type="compositionally biased region" description="Basic residues" evidence="5">
    <location>
        <begin position="185"/>
        <end position="196"/>
    </location>
</feature>
<dbReference type="PANTHER" id="PTHR45986">
    <property type="entry name" value="ZINC FINGER MATRIN-TYPE PROTEIN 2"/>
    <property type="match status" value="1"/>
</dbReference>
<evidence type="ECO:0000256" key="4">
    <source>
        <dbReference type="ARBA" id="ARBA00023242"/>
    </source>
</evidence>
<dbReference type="EMBL" id="KZ805401">
    <property type="protein sequence ID" value="PVH98983.1"/>
    <property type="molecule type" value="Genomic_DNA"/>
</dbReference>
<feature type="compositionally biased region" description="Gly residues" evidence="5">
    <location>
        <begin position="8"/>
        <end position="17"/>
    </location>
</feature>
<dbReference type="AlphaFoldDB" id="A0A2V1DMX0"/>
<gene>
    <name evidence="6" type="ORF">DM02DRAFT_22438</name>
</gene>
<dbReference type="STRING" id="97972.A0A2V1DMX0"/>
<dbReference type="GO" id="GO:0000398">
    <property type="term" value="P:mRNA splicing, via spliceosome"/>
    <property type="evidence" value="ECO:0007669"/>
    <property type="project" value="InterPro"/>
</dbReference>
<dbReference type="PANTHER" id="PTHR45986:SF1">
    <property type="entry name" value="ZINC FINGER MATRIN-TYPE PROTEIN 2"/>
    <property type="match status" value="1"/>
</dbReference>
<keyword evidence="2" id="KW-0863">Zinc-finger</keyword>
<keyword evidence="1" id="KW-0479">Metal-binding</keyword>
<dbReference type="InterPro" id="IPR040107">
    <property type="entry name" value="Snu23"/>
</dbReference>
<feature type="region of interest" description="Disordered" evidence="5">
    <location>
        <begin position="174"/>
        <end position="202"/>
    </location>
</feature>
<sequence>MADNKAGAYGGKSGGGDTDFRKTYDREAYAEKARERENKEREEGKARYEAKMAGKKYHRRASTPEEMRLATARDARLDVSKRIGTTQLVKNTGSVRFSGIGWVCEICNGLSFSNNHEYLLHTQSPQHMARAGISLDVERANLEMVRERLQWLSRKRKEASKVEVLDLDQRLDERRAEEEKEREEKRRKRNEKRRSKKQQDDW</sequence>
<evidence type="ECO:0000256" key="3">
    <source>
        <dbReference type="ARBA" id="ARBA00022833"/>
    </source>
</evidence>
<evidence type="ECO:0000313" key="7">
    <source>
        <dbReference type="Proteomes" id="UP000244855"/>
    </source>
</evidence>